<dbReference type="InterPro" id="IPR019734">
    <property type="entry name" value="TPR_rpt"/>
</dbReference>
<name>A0ABS9BNN4_9BACT</name>
<keyword evidence="1" id="KW-0677">Repeat</keyword>
<dbReference type="SMART" id="SM00028">
    <property type="entry name" value="TPR"/>
    <property type="match status" value="2"/>
</dbReference>
<gene>
    <name evidence="3" type="ORF">L0U88_19510</name>
</gene>
<dbReference type="Pfam" id="PF13181">
    <property type="entry name" value="TPR_8"/>
    <property type="match status" value="2"/>
</dbReference>
<evidence type="ECO:0000256" key="2">
    <source>
        <dbReference type="ARBA" id="ARBA00022803"/>
    </source>
</evidence>
<dbReference type="Proteomes" id="UP001200145">
    <property type="component" value="Unassembled WGS sequence"/>
</dbReference>
<evidence type="ECO:0000256" key="1">
    <source>
        <dbReference type="ARBA" id="ARBA00022737"/>
    </source>
</evidence>
<keyword evidence="2" id="KW-0802">TPR repeat</keyword>
<dbReference type="PROSITE" id="PS51257">
    <property type="entry name" value="PROKAR_LIPOPROTEIN"/>
    <property type="match status" value="1"/>
</dbReference>
<protein>
    <recommendedName>
        <fullName evidence="5">Tetratricopeptide repeat protein</fullName>
    </recommendedName>
</protein>
<dbReference type="InterPro" id="IPR011990">
    <property type="entry name" value="TPR-like_helical_dom_sf"/>
</dbReference>
<keyword evidence="4" id="KW-1185">Reference proteome</keyword>
<proteinExistence type="predicted"/>
<dbReference type="SUPFAM" id="SSF48452">
    <property type="entry name" value="TPR-like"/>
    <property type="match status" value="1"/>
</dbReference>
<evidence type="ECO:0000313" key="3">
    <source>
        <dbReference type="EMBL" id="MCF1716839.1"/>
    </source>
</evidence>
<reference evidence="3 4" key="1">
    <citation type="submission" date="2022-01" db="EMBL/GenBank/DDBJ databases">
        <title>Flavihumibacter sp. nov., isolated from sediment of a river.</title>
        <authorList>
            <person name="Liu H."/>
        </authorList>
    </citation>
    <scope>NUCLEOTIDE SEQUENCE [LARGE SCALE GENOMIC DNA]</scope>
    <source>
        <strain evidence="3 4">RY-1</strain>
    </source>
</reference>
<comment type="caution">
    <text evidence="3">The sequence shown here is derived from an EMBL/GenBank/DDBJ whole genome shotgun (WGS) entry which is preliminary data.</text>
</comment>
<accession>A0ABS9BNN4</accession>
<evidence type="ECO:0000313" key="4">
    <source>
        <dbReference type="Proteomes" id="UP001200145"/>
    </source>
</evidence>
<evidence type="ECO:0008006" key="5">
    <source>
        <dbReference type="Google" id="ProtNLM"/>
    </source>
</evidence>
<sequence>MRQFLITIVTLLFLSCNSKFEVDKNLSKDSLFTLAAIADSTKELDRSIAYYSRILEIDSTDLTALVNRGRALLTKKKTSLGLADYDKALKLYPDAEVYATKGMALLTINDTKNAFANFSIAAMLDSNCSNAYYGYSLVKLSHKQYKYALSWCNKADSIRYDSGLSSLIHAKLKEEGYIK</sequence>
<dbReference type="PANTHER" id="PTHR44858:SF1">
    <property type="entry name" value="UDP-N-ACETYLGLUCOSAMINE--PEPTIDE N-ACETYLGLUCOSAMINYLTRANSFERASE SPINDLY-RELATED"/>
    <property type="match status" value="1"/>
</dbReference>
<organism evidence="3 4">
    <name type="scientific">Flavihumibacter fluminis</name>
    <dbReference type="NCBI Taxonomy" id="2909236"/>
    <lineage>
        <taxon>Bacteria</taxon>
        <taxon>Pseudomonadati</taxon>
        <taxon>Bacteroidota</taxon>
        <taxon>Chitinophagia</taxon>
        <taxon>Chitinophagales</taxon>
        <taxon>Chitinophagaceae</taxon>
        <taxon>Flavihumibacter</taxon>
    </lineage>
</organism>
<dbReference type="InterPro" id="IPR050498">
    <property type="entry name" value="Ycf3"/>
</dbReference>
<dbReference type="PANTHER" id="PTHR44858">
    <property type="entry name" value="TETRATRICOPEPTIDE REPEAT PROTEIN 6"/>
    <property type="match status" value="1"/>
</dbReference>
<dbReference type="EMBL" id="JAKEVY010000007">
    <property type="protein sequence ID" value="MCF1716839.1"/>
    <property type="molecule type" value="Genomic_DNA"/>
</dbReference>
<dbReference type="Gene3D" id="1.25.40.10">
    <property type="entry name" value="Tetratricopeptide repeat domain"/>
    <property type="match status" value="2"/>
</dbReference>